<keyword evidence="3 6" id="KW-1133">Transmembrane helix</keyword>
<dbReference type="PANTHER" id="PTHR45724:SF23">
    <property type="entry name" value="AQUAPORIN NIP4-1-RELATED"/>
    <property type="match status" value="1"/>
</dbReference>
<feature type="transmembrane region" description="Helical" evidence="6">
    <location>
        <begin position="179"/>
        <end position="198"/>
    </location>
</feature>
<dbReference type="InterPro" id="IPR023271">
    <property type="entry name" value="Aquaporin-like"/>
</dbReference>
<dbReference type="EMBL" id="HG996474">
    <property type="protein sequence ID" value="CAG1833819.1"/>
    <property type="molecule type" value="Genomic_DNA"/>
</dbReference>
<evidence type="ECO:0000256" key="1">
    <source>
        <dbReference type="ARBA" id="ARBA00004141"/>
    </source>
</evidence>
<dbReference type="GO" id="GO:0016020">
    <property type="term" value="C:membrane"/>
    <property type="evidence" value="ECO:0007669"/>
    <property type="project" value="UniProtKB-SubCell"/>
</dbReference>
<dbReference type="SUPFAM" id="SSF81338">
    <property type="entry name" value="Aquaporin-like"/>
    <property type="match status" value="1"/>
</dbReference>
<reference evidence="8" key="2">
    <citation type="submission" date="2021-05" db="UniProtKB">
        <authorList>
            <consortium name="EnsemblPlants"/>
        </authorList>
    </citation>
    <scope>IDENTIFICATION</scope>
    <source>
        <strain evidence="8">subsp. malaccensis</strain>
    </source>
</reference>
<sequence>MCSVDEEITKVEEVTTHDSGLCSAAMVNVAQKLLAEAIGTFFVVFAGCGSVVVNKMYGSVTFPGICITWGLVVMVMVYSVGHISGAHFNPAVTTTFTILKQFPLKQLPLYMVAQLVGAILASGAVYLLFDPKAEHFYGTTPVGSAVQSFVLEIIISFLLMFVISGVATDTRAIGELAGIAVGSTILLNVLVAGPISGASMNPARSIGPAIVMRNYKAIWAYVLGPMIGTLAGGFTYNLVRYTDKPLREITKSSSFLKSVSRNR</sequence>
<keyword evidence="4 6" id="KW-0472">Membrane</keyword>
<feature type="transmembrane region" description="Helical" evidence="6">
    <location>
        <begin position="109"/>
        <end position="129"/>
    </location>
</feature>
<protein>
    <submittedName>
        <fullName evidence="7">(wild Malaysian banana) hypothetical protein</fullName>
    </submittedName>
</protein>
<name>A0A804KEG8_MUSAM</name>
<evidence type="ECO:0000256" key="3">
    <source>
        <dbReference type="ARBA" id="ARBA00022989"/>
    </source>
</evidence>
<feature type="transmembrane region" description="Helical" evidence="6">
    <location>
        <begin position="60"/>
        <end position="80"/>
    </location>
</feature>
<keyword evidence="9" id="KW-1185">Reference proteome</keyword>
<comment type="similarity">
    <text evidence="5">Belongs to the MIP/aquaporin (TC 1.A.8) family.</text>
</comment>
<dbReference type="OMA" id="ITFAVFR"/>
<dbReference type="NCBIfam" id="TIGR00861">
    <property type="entry name" value="MIP"/>
    <property type="match status" value="1"/>
</dbReference>
<evidence type="ECO:0000256" key="5">
    <source>
        <dbReference type="RuleBase" id="RU000477"/>
    </source>
</evidence>
<organism evidence="8 9">
    <name type="scientific">Musa acuminata subsp. malaccensis</name>
    <name type="common">Wild banana</name>
    <name type="synonym">Musa malaccensis</name>
    <dbReference type="NCBI Taxonomy" id="214687"/>
    <lineage>
        <taxon>Eukaryota</taxon>
        <taxon>Viridiplantae</taxon>
        <taxon>Streptophyta</taxon>
        <taxon>Embryophyta</taxon>
        <taxon>Tracheophyta</taxon>
        <taxon>Spermatophyta</taxon>
        <taxon>Magnoliopsida</taxon>
        <taxon>Liliopsida</taxon>
        <taxon>Zingiberales</taxon>
        <taxon>Musaceae</taxon>
        <taxon>Musa</taxon>
    </lineage>
</organism>
<evidence type="ECO:0000313" key="8">
    <source>
        <dbReference type="EnsemblPlants" id="Ma09_p00700.1"/>
    </source>
</evidence>
<evidence type="ECO:0000313" key="9">
    <source>
        <dbReference type="Proteomes" id="UP000012960"/>
    </source>
</evidence>
<feature type="transmembrane region" description="Helical" evidence="6">
    <location>
        <begin position="218"/>
        <end position="239"/>
    </location>
</feature>
<gene>
    <name evidence="7" type="ORF">GSMUA_219240.1</name>
</gene>
<dbReference type="PANTHER" id="PTHR45724">
    <property type="entry name" value="AQUAPORIN NIP2-1"/>
    <property type="match status" value="1"/>
</dbReference>
<feature type="transmembrane region" description="Helical" evidence="6">
    <location>
        <begin position="149"/>
        <end position="167"/>
    </location>
</feature>
<evidence type="ECO:0000256" key="4">
    <source>
        <dbReference type="ARBA" id="ARBA00023136"/>
    </source>
</evidence>
<dbReference type="EnsemblPlants" id="Ma09_t00700.1">
    <property type="protein sequence ID" value="Ma09_p00700.1"/>
    <property type="gene ID" value="Ma09_g00700"/>
</dbReference>
<dbReference type="Gene3D" id="1.20.1080.10">
    <property type="entry name" value="Glycerol uptake facilitator protein"/>
    <property type="match status" value="1"/>
</dbReference>
<comment type="subcellular location">
    <subcellularLocation>
        <location evidence="1">Membrane</location>
        <topology evidence="1">Multi-pass membrane protein</topology>
    </subcellularLocation>
</comment>
<evidence type="ECO:0000256" key="6">
    <source>
        <dbReference type="SAM" id="Phobius"/>
    </source>
</evidence>
<evidence type="ECO:0000256" key="2">
    <source>
        <dbReference type="ARBA" id="ARBA00022692"/>
    </source>
</evidence>
<dbReference type="InterPro" id="IPR034294">
    <property type="entry name" value="Aquaporin_transptr"/>
</dbReference>
<reference evidence="7" key="1">
    <citation type="submission" date="2021-03" db="EMBL/GenBank/DDBJ databases">
        <authorList>
            <consortium name="Genoscope - CEA"/>
            <person name="William W."/>
        </authorList>
    </citation>
    <scope>NUCLEOTIDE SEQUENCE</scope>
    <source>
        <strain evidence="7">Doubled-haploid Pahang</strain>
    </source>
</reference>
<proteinExistence type="inferred from homology"/>
<dbReference type="PRINTS" id="PR00783">
    <property type="entry name" value="MINTRINSICP"/>
</dbReference>
<keyword evidence="5" id="KW-0813">Transport</keyword>
<feature type="transmembrane region" description="Helical" evidence="6">
    <location>
        <begin position="33"/>
        <end position="54"/>
    </location>
</feature>
<dbReference type="Proteomes" id="UP000012960">
    <property type="component" value="Unplaced"/>
</dbReference>
<dbReference type="InParanoid" id="A0A804KEG8"/>
<accession>A0A804KEG8</accession>
<evidence type="ECO:0000313" key="7">
    <source>
        <dbReference type="EMBL" id="CAG1833819.1"/>
    </source>
</evidence>
<dbReference type="InterPro" id="IPR000425">
    <property type="entry name" value="MIP"/>
</dbReference>
<dbReference type="Pfam" id="PF00230">
    <property type="entry name" value="MIP"/>
    <property type="match status" value="1"/>
</dbReference>
<dbReference type="Gramene" id="Ma09_t00700.1">
    <property type="protein sequence ID" value="Ma09_p00700.1"/>
    <property type="gene ID" value="Ma09_g00700"/>
</dbReference>
<dbReference type="GO" id="GO:0015267">
    <property type="term" value="F:channel activity"/>
    <property type="evidence" value="ECO:0007669"/>
    <property type="project" value="InterPro"/>
</dbReference>
<keyword evidence="2 5" id="KW-0812">Transmembrane</keyword>
<dbReference type="AlphaFoldDB" id="A0A804KEG8"/>
<dbReference type="CDD" id="cd00333">
    <property type="entry name" value="MIP"/>
    <property type="match status" value="1"/>
</dbReference>